<dbReference type="AlphaFoldDB" id="A0A5E6PUE3"/>
<dbReference type="PROSITE" id="PS51257">
    <property type="entry name" value="PROKAR_LIPOPROTEIN"/>
    <property type="match status" value="1"/>
</dbReference>
<evidence type="ECO:0000313" key="4">
    <source>
        <dbReference type="Proteomes" id="UP000326241"/>
    </source>
</evidence>
<protein>
    <recommendedName>
        <fullName evidence="5">Lipoprotein</fullName>
    </recommendedName>
</protein>
<feature type="chain" id="PRO_5022903345" description="Lipoprotein" evidence="2">
    <location>
        <begin position="34"/>
        <end position="104"/>
    </location>
</feature>
<gene>
    <name evidence="3" type="ORF">PS624_00562</name>
</gene>
<feature type="region of interest" description="Disordered" evidence="1">
    <location>
        <begin position="37"/>
        <end position="104"/>
    </location>
</feature>
<dbReference type="Proteomes" id="UP000326241">
    <property type="component" value="Unassembled WGS sequence"/>
</dbReference>
<reference evidence="3 4" key="1">
    <citation type="submission" date="2019-09" db="EMBL/GenBank/DDBJ databases">
        <authorList>
            <person name="Chandra G."/>
            <person name="Truman W A."/>
        </authorList>
    </citation>
    <scope>NUCLEOTIDE SEQUENCE [LARGE SCALE GENOMIC DNA]</scope>
    <source>
        <strain evidence="3">PS624</strain>
    </source>
</reference>
<evidence type="ECO:0000313" key="3">
    <source>
        <dbReference type="EMBL" id="VVM46458.1"/>
    </source>
</evidence>
<organism evidence="3 4">
    <name type="scientific">Pseudomonas fluorescens</name>
    <dbReference type="NCBI Taxonomy" id="294"/>
    <lineage>
        <taxon>Bacteria</taxon>
        <taxon>Pseudomonadati</taxon>
        <taxon>Pseudomonadota</taxon>
        <taxon>Gammaproteobacteria</taxon>
        <taxon>Pseudomonadales</taxon>
        <taxon>Pseudomonadaceae</taxon>
        <taxon>Pseudomonas</taxon>
    </lineage>
</organism>
<evidence type="ECO:0008006" key="5">
    <source>
        <dbReference type="Google" id="ProtNLM"/>
    </source>
</evidence>
<feature type="signal peptide" evidence="2">
    <location>
        <begin position="1"/>
        <end position="33"/>
    </location>
</feature>
<accession>A0A5E6PUE3</accession>
<keyword evidence="2" id="KW-0732">Signal</keyword>
<evidence type="ECO:0000256" key="2">
    <source>
        <dbReference type="SAM" id="SignalP"/>
    </source>
</evidence>
<dbReference type="EMBL" id="CABVGZ010000003">
    <property type="protein sequence ID" value="VVM46458.1"/>
    <property type="molecule type" value="Genomic_DNA"/>
</dbReference>
<evidence type="ECO:0000256" key="1">
    <source>
        <dbReference type="SAM" id="MobiDB-lite"/>
    </source>
</evidence>
<sequence precursor="true">MITIRFDRKTTIMNSKIAAITLAGLLAACPLFAAAATKTADESAAPPTALPGVNQAGKAQSNADKADKKGEEASGSNSGAESHETAKDAATSSDSEDLGKSPKP</sequence>
<proteinExistence type="predicted"/>
<name>A0A5E6PUE3_PSEFL</name>